<sequence>MGAGSSAPKNDELPKHNNIPEMALDSARSAHPSARGTPNVPHQSSARSTPRAPGASATSTPIHTSRTSYDANTAASARRAPQREQQQHNPNTASKASIDQLDRFLDEDIEGLLEEDEAYELPTSKLMSASKLYQASPGFDPEKYRMANLAGMAVEKTASPGIRLVDTRADKSLYDSVLDDEDEAMLDGLLDV</sequence>
<feature type="compositionally biased region" description="Polar residues" evidence="1">
    <location>
        <begin position="56"/>
        <end position="75"/>
    </location>
</feature>
<dbReference type="AlphaFoldDB" id="A0A8J6B5X1"/>
<organism evidence="2 3">
    <name type="scientific">Carpediemonas membranifera</name>
    <dbReference type="NCBI Taxonomy" id="201153"/>
    <lineage>
        <taxon>Eukaryota</taxon>
        <taxon>Metamonada</taxon>
        <taxon>Carpediemonas-like organisms</taxon>
        <taxon>Carpediemonas</taxon>
    </lineage>
</organism>
<protein>
    <submittedName>
        <fullName evidence="2">Uncharacterized protein</fullName>
    </submittedName>
</protein>
<gene>
    <name evidence="2" type="ORF">J8273_4853</name>
</gene>
<accession>A0A8J6B5X1</accession>
<feature type="compositionally biased region" description="Polar residues" evidence="1">
    <location>
        <begin position="87"/>
        <end position="97"/>
    </location>
</feature>
<name>A0A8J6B5X1_9EUKA</name>
<evidence type="ECO:0000313" key="3">
    <source>
        <dbReference type="Proteomes" id="UP000717585"/>
    </source>
</evidence>
<evidence type="ECO:0000256" key="1">
    <source>
        <dbReference type="SAM" id="MobiDB-lite"/>
    </source>
</evidence>
<comment type="caution">
    <text evidence="2">The sequence shown here is derived from an EMBL/GenBank/DDBJ whole genome shotgun (WGS) entry which is preliminary data.</text>
</comment>
<reference evidence="2" key="1">
    <citation type="submission" date="2021-05" db="EMBL/GenBank/DDBJ databases">
        <title>A free-living protist that lacks canonical eukaryotic 1 DNA replication and segregation systems.</title>
        <authorList>
            <person name="Salas-Leiva D.E."/>
            <person name="Tromer E.C."/>
            <person name="Curtis B.A."/>
            <person name="Jerlstrom-Hultqvist J."/>
            <person name="Kolisko M."/>
            <person name="Yi Z."/>
            <person name="Salas-Leiva J.S."/>
            <person name="Gallot-Lavallee L."/>
            <person name="Kops G.J.P.L."/>
            <person name="Archibald J.M."/>
            <person name="Simpson A.G.B."/>
            <person name="Roger A.J."/>
        </authorList>
    </citation>
    <scope>NUCLEOTIDE SEQUENCE</scope>
    <source>
        <strain evidence="2">BICM</strain>
    </source>
</reference>
<evidence type="ECO:0000313" key="2">
    <source>
        <dbReference type="EMBL" id="KAG9393734.1"/>
    </source>
</evidence>
<feature type="region of interest" description="Disordered" evidence="1">
    <location>
        <begin position="1"/>
        <end position="100"/>
    </location>
</feature>
<dbReference type="Proteomes" id="UP000717585">
    <property type="component" value="Unassembled WGS sequence"/>
</dbReference>
<proteinExistence type="predicted"/>
<dbReference type="EMBL" id="JAHDYR010000021">
    <property type="protein sequence ID" value="KAG9393734.1"/>
    <property type="molecule type" value="Genomic_DNA"/>
</dbReference>
<keyword evidence="3" id="KW-1185">Reference proteome</keyword>